<name>A0AAW2LKN0_SESRA</name>
<protein>
    <recommendedName>
        <fullName evidence="2">Transposase (putative) gypsy type domain-containing protein</fullName>
    </recommendedName>
</protein>
<reference evidence="3" key="2">
    <citation type="journal article" date="2024" name="Plant">
        <title>Genomic evolution and insights into agronomic trait innovations of Sesamum species.</title>
        <authorList>
            <person name="Miao H."/>
            <person name="Wang L."/>
            <person name="Qu L."/>
            <person name="Liu H."/>
            <person name="Sun Y."/>
            <person name="Le M."/>
            <person name="Wang Q."/>
            <person name="Wei S."/>
            <person name="Zheng Y."/>
            <person name="Lin W."/>
            <person name="Duan Y."/>
            <person name="Cao H."/>
            <person name="Xiong S."/>
            <person name="Wang X."/>
            <person name="Wei L."/>
            <person name="Li C."/>
            <person name="Ma Q."/>
            <person name="Ju M."/>
            <person name="Zhao R."/>
            <person name="Li G."/>
            <person name="Mu C."/>
            <person name="Tian Q."/>
            <person name="Mei H."/>
            <person name="Zhang T."/>
            <person name="Gao T."/>
            <person name="Zhang H."/>
        </authorList>
    </citation>
    <scope>NUCLEOTIDE SEQUENCE</scope>
    <source>
        <strain evidence="3">G02</strain>
    </source>
</reference>
<dbReference type="Pfam" id="PF04195">
    <property type="entry name" value="Transposase_28"/>
    <property type="match status" value="1"/>
</dbReference>
<dbReference type="EMBL" id="JACGWJ010000024">
    <property type="protein sequence ID" value="KAL0319785.1"/>
    <property type="molecule type" value="Genomic_DNA"/>
</dbReference>
<dbReference type="InterPro" id="IPR007321">
    <property type="entry name" value="Transposase_28"/>
</dbReference>
<gene>
    <name evidence="3" type="ORF">Sradi_5240000</name>
</gene>
<comment type="caution">
    <text evidence="3">The sequence shown here is derived from an EMBL/GenBank/DDBJ whole genome shotgun (WGS) entry which is preliminary data.</text>
</comment>
<reference evidence="3" key="1">
    <citation type="submission" date="2020-06" db="EMBL/GenBank/DDBJ databases">
        <authorList>
            <person name="Li T."/>
            <person name="Hu X."/>
            <person name="Zhang T."/>
            <person name="Song X."/>
            <person name="Zhang H."/>
            <person name="Dai N."/>
            <person name="Sheng W."/>
            <person name="Hou X."/>
            <person name="Wei L."/>
        </authorList>
    </citation>
    <scope>NUCLEOTIDE SEQUENCE</scope>
    <source>
        <strain evidence="3">G02</strain>
        <tissue evidence="3">Leaf</tissue>
    </source>
</reference>
<feature type="compositionally biased region" description="Basic and acidic residues" evidence="1">
    <location>
        <begin position="286"/>
        <end position="297"/>
    </location>
</feature>
<dbReference type="AlphaFoldDB" id="A0AAW2LKN0"/>
<organism evidence="3">
    <name type="scientific">Sesamum radiatum</name>
    <name type="common">Black benniseed</name>
    <dbReference type="NCBI Taxonomy" id="300843"/>
    <lineage>
        <taxon>Eukaryota</taxon>
        <taxon>Viridiplantae</taxon>
        <taxon>Streptophyta</taxon>
        <taxon>Embryophyta</taxon>
        <taxon>Tracheophyta</taxon>
        <taxon>Spermatophyta</taxon>
        <taxon>Magnoliopsida</taxon>
        <taxon>eudicotyledons</taxon>
        <taxon>Gunneridae</taxon>
        <taxon>Pentapetalae</taxon>
        <taxon>asterids</taxon>
        <taxon>lamiids</taxon>
        <taxon>Lamiales</taxon>
        <taxon>Pedaliaceae</taxon>
        <taxon>Sesamum</taxon>
    </lineage>
</organism>
<feature type="region of interest" description="Disordered" evidence="1">
    <location>
        <begin position="284"/>
        <end position="330"/>
    </location>
</feature>
<feature type="compositionally biased region" description="Low complexity" evidence="1">
    <location>
        <begin position="8"/>
        <end position="20"/>
    </location>
</feature>
<feature type="region of interest" description="Disordered" evidence="1">
    <location>
        <begin position="1"/>
        <end position="48"/>
    </location>
</feature>
<sequence length="340" mass="37997">MARRGTRDAAAGRGDQPRPGLGRGSPRPPRPFSPGQGGSPPPGVAPVVPSRSSLSFALGENVDFNDEVIEAIRNLPESHSDSLEFLCRAMDVENCDSSLGLEEFKLLSKKIDPSSAFEFHLPKVGDRIRTPPSGFFTVYSSFFSSGFTLPPHPLLVDIIKESGLCVSQFTPNSFLYFEGFLYRFRELGLPLSFESFFTLFSVRKIANDSFFFFFPRNGCKFFEGSASSKGPWKEKFFYVKDVNWGFTTSWGEVSPVLSSSHDLHMSFIGAGKKVSLQDIQRYKAKREREQRDRDGRARPPPPASRKNGERRRSPPLIRGLARYPMVKGDPGKIAVWRPLG</sequence>
<proteinExistence type="predicted"/>
<evidence type="ECO:0000313" key="3">
    <source>
        <dbReference type="EMBL" id="KAL0319785.1"/>
    </source>
</evidence>
<evidence type="ECO:0000256" key="1">
    <source>
        <dbReference type="SAM" id="MobiDB-lite"/>
    </source>
</evidence>
<feature type="domain" description="Transposase (putative) gypsy type" evidence="2">
    <location>
        <begin position="138"/>
        <end position="203"/>
    </location>
</feature>
<evidence type="ECO:0000259" key="2">
    <source>
        <dbReference type="Pfam" id="PF04195"/>
    </source>
</evidence>
<accession>A0AAW2LKN0</accession>